<reference evidence="2" key="1">
    <citation type="journal article" date="2020" name="Nat. Ecol. Evol.">
        <title>Deeply conserved synteny resolves early events in vertebrate evolution.</title>
        <authorList>
            <person name="Simakov O."/>
            <person name="Marletaz F."/>
            <person name="Yue J.X."/>
            <person name="O'Connell B."/>
            <person name="Jenkins J."/>
            <person name="Brandt A."/>
            <person name="Calef R."/>
            <person name="Tung C.H."/>
            <person name="Huang T.K."/>
            <person name="Schmutz J."/>
            <person name="Satoh N."/>
            <person name="Yu J.K."/>
            <person name="Putnam N.H."/>
            <person name="Green R.E."/>
            <person name="Rokhsar D.S."/>
        </authorList>
    </citation>
    <scope>NUCLEOTIDE SEQUENCE [LARGE SCALE GENOMIC DNA]</scope>
    <source>
        <strain evidence="2">S238N-H82</strain>
    </source>
</reference>
<organism evidence="2 3">
    <name type="scientific">Branchiostoma floridae</name>
    <name type="common">Florida lancelet</name>
    <name type="synonym">Amphioxus</name>
    <dbReference type="NCBI Taxonomy" id="7739"/>
    <lineage>
        <taxon>Eukaryota</taxon>
        <taxon>Metazoa</taxon>
        <taxon>Chordata</taxon>
        <taxon>Cephalochordata</taxon>
        <taxon>Leptocardii</taxon>
        <taxon>Amphioxiformes</taxon>
        <taxon>Branchiostomatidae</taxon>
        <taxon>Branchiostoma</taxon>
    </lineage>
</organism>
<evidence type="ECO:0000313" key="3">
    <source>
        <dbReference type="RefSeq" id="XP_035673079.1"/>
    </source>
</evidence>
<evidence type="ECO:0000313" key="2">
    <source>
        <dbReference type="Proteomes" id="UP000001554"/>
    </source>
</evidence>
<feature type="compositionally biased region" description="Polar residues" evidence="1">
    <location>
        <begin position="66"/>
        <end position="79"/>
    </location>
</feature>
<name>A0A9J7L0R1_BRAFL</name>
<dbReference type="KEGG" id="bfo:118413659"/>
<dbReference type="GeneID" id="118413659"/>
<sequence>MGDEQPLLSTSVDCDQEHDPSGHNKDGDVKHPPSESSGPLVELEQGNGTQHSNNRTEQSHTDQPDQRTNGQVSQVNDTKANGADDMPAPGGYMVTRSQEKEAAARQQAFEQTKLLQVEFFLYAPEIDDYSACEAVLCVSDNGQSKNYPLWAIDEKILWTTKSPVYLPVDKETRYKYSVLYKAKTSFFQRIFNVRKDMEACWVHEVAASVHDTQSIHRDIFKDPNVFYKDEEFYGKLFFTEDIFNAVTFGNLKEKLLEWEYLQFPNTSLTTKEERKEILGRITKLSWRATKVQKAFLCVVLGKMSQQSGFHLKKLEVATAKSLLQGLSGLTVEDLPSTCIGGLKIMVPQLLSAADTVEPWLWLLGNCSKLFETGYLIQQATSQELKEWSKKHTPAQYMEHSNVPIYNLIHTHPGGSHRDRLLVAIQREAPDIDTKIAIFDTVAGDWQAENLQEVLEPMKLNCTASVENAIRSLKGPKQVEELYQLWRKVERMGLPVEDMIASAVTQLAAKSSFPQDQITKLQMLMTDRKLFSSKKALDLFKVIAASKDPVFQSMFLALAHDEKMSQVVDKEDAKELSVMWLQTSIDAHCTTSRMSYQPSVVASLNIQRAYDDLLKVMGTVLVGHDQTIERALGEVVKGFIRKFGWKVMLKKCEDMKNMSEQAQGLYKEHLEEMIKQEGSAQLSEDLLEIAYSICDMKHAKAPGGLDIKYK</sequence>
<reference evidence="3" key="2">
    <citation type="submission" date="2025-08" db="UniProtKB">
        <authorList>
            <consortium name="RefSeq"/>
        </authorList>
    </citation>
    <scope>IDENTIFICATION</scope>
    <source>
        <strain evidence="3">S238N-H82</strain>
        <tissue evidence="3">Testes</tissue>
    </source>
</reference>
<dbReference type="Proteomes" id="UP000001554">
    <property type="component" value="Chromosome 4"/>
</dbReference>
<feature type="compositionally biased region" description="Basic and acidic residues" evidence="1">
    <location>
        <begin position="15"/>
        <end position="33"/>
    </location>
</feature>
<dbReference type="AlphaFoldDB" id="A0A9J7L0R1"/>
<feature type="compositionally biased region" description="Polar residues" evidence="1">
    <location>
        <begin position="46"/>
        <end position="56"/>
    </location>
</feature>
<accession>A0A9J7L0R1</accession>
<evidence type="ECO:0000256" key="1">
    <source>
        <dbReference type="SAM" id="MobiDB-lite"/>
    </source>
</evidence>
<protein>
    <submittedName>
        <fullName evidence="3">Uncharacterized protein LOC118413659</fullName>
    </submittedName>
</protein>
<dbReference type="OMA" id="IAYSICD"/>
<feature type="region of interest" description="Disordered" evidence="1">
    <location>
        <begin position="1"/>
        <end position="92"/>
    </location>
</feature>
<keyword evidence="2" id="KW-1185">Reference proteome</keyword>
<gene>
    <name evidence="3" type="primary">LOC118413659</name>
</gene>
<dbReference type="RefSeq" id="XP_035673079.1">
    <property type="nucleotide sequence ID" value="XM_035817186.1"/>
</dbReference>
<proteinExistence type="predicted"/>